<dbReference type="RefSeq" id="WP_079422602.1">
    <property type="nucleotide sequence ID" value="NZ_MZGV01000009.1"/>
</dbReference>
<organism evidence="16 17">
    <name type="scientific">Clostridium oryzae</name>
    <dbReference type="NCBI Taxonomy" id="1450648"/>
    <lineage>
        <taxon>Bacteria</taxon>
        <taxon>Bacillati</taxon>
        <taxon>Bacillota</taxon>
        <taxon>Clostridia</taxon>
        <taxon>Eubacteriales</taxon>
        <taxon>Clostridiaceae</taxon>
        <taxon>Clostridium</taxon>
    </lineage>
</organism>
<proteinExistence type="inferred from homology"/>
<dbReference type="Pfam" id="PF02786">
    <property type="entry name" value="CPSase_L_D2"/>
    <property type="match status" value="1"/>
</dbReference>
<dbReference type="InterPro" id="IPR005479">
    <property type="entry name" value="CPAse_ATP-bd"/>
</dbReference>
<evidence type="ECO:0000256" key="3">
    <source>
        <dbReference type="ARBA" id="ARBA00009060"/>
    </source>
</evidence>
<dbReference type="Gene3D" id="3.40.1190.10">
    <property type="entry name" value="Mur-like, catalytic domain"/>
    <property type="match status" value="1"/>
</dbReference>
<comment type="catalytic activity">
    <reaction evidence="12">
        <text>[L-4-(L-arginin-2-N-yl)aspartate](n)-L-aspartate + L-arginine + ATP = [L-4-(L-arginin-2-N-yl)aspartate](n+1) + ADP + phosphate + H(+)</text>
        <dbReference type="Rhea" id="RHEA:23888"/>
        <dbReference type="Rhea" id="RHEA-COMP:13732"/>
        <dbReference type="Rhea" id="RHEA-COMP:13733"/>
        <dbReference type="ChEBI" id="CHEBI:15378"/>
        <dbReference type="ChEBI" id="CHEBI:30616"/>
        <dbReference type="ChEBI" id="CHEBI:32682"/>
        <dbReference type="ChEBI" id="CHEBI:43474"/>
        <dbReference type="ChEBI" id="CHEBI:137986"/>
        <dbReference type="ChEBI" id="CHEBI:137990"/>
        <dbReference type="ChEBI" id="CHEBI:456216"/>
        <dbReference type="EC" id="6.3.2.30"/>
    </reaction>
</comment>
<keyword evidence="10 14" id="KW-0067">ATP-binding</keyword>
<dbReference type="PROSITE" id="PS01011">
    <property type="entry name" value="FOLYLPOLYGLU_SYNT_1"/>
    <property type="match status" value="1"/>
</dbReference>
<dbReference type="InterPro" id="IPR013221">
    <property type="entry name" value="Mur_ligase_cen"/>
</dbReference>
<dbReference type="InterPro" id="IPR044019">
    <property type="entry name" value="Cyanophycin_syn_N"/>
</dbReference>
<dbReference type="GO" id="GO:0046872">
    <property type="term" value="F:metal ion binding"/>
    <property type="evidence" value="ECO:0007669"/>
    <property type="project" value="InterPro"/>
</dbReference>
<evidence type="ECO:0000313" key="16">
    <source>
        <dbReference type="EMBL" id="OPJ63397.1"/>
    </source>
</evidence>
<dbReference type="Gene3D" id="3.30.470.20">
    <property type="entry name" value="ATP-grasp fold, B domain"/>
    <property type="match status" value="1"/>
</dbReference>
<evidence type="ECO:0000256" key="12">
    <source>
        <dbReference type="ARBA" id="ARBA00048094"/>
    </source>
</evidence>
<dbReference type="STRING" id="1450648.CLORY_11790"/>
<dbReference type="GO" id="GO:0071161">
    <property type="term" value="F:cyanophycin synthetase activity (L-arginine-adding)"/>
    <property type="evidence" value="ECO:0007669"/>
    <property type="project" value="UniProtKB-EC"/>
</dbReference>
<dbReference type="SUPFAM" id="SSF53623">
    <property type="entry name" value="MurD-like peptide ligases, catalytic domain"/>
    <property type="match status" value="1"/>
</dbReference>
<dbReference type="NCBIfam" id="TIGR02068">
    <property type="entry name" value="cya_phycin_syn"/>
    <property type="match status" value="1"/>
</dbReference>
<comment type="catalytic activity">
    <reaction evidence="13">
        <text>[L-4-(L-arginin-2-N-yl)aspartate](n) + L-aspartate + ATP = [L-4-(L-arginin-2-N-yl)aspartate](n)-L-aspartate + ADP + phosphate + H(+)</text>
        <dbReference type="Rhea" id="RHEA:13277"/>
        <dbReference type="Rhea" id="RHEA-COMP:13728"/>
        <dbReference type="Rhea" id="RHEA-COMP:13733"/>
        <dbReference type="ChEBI" id="CHEBI:15378"/>
        <dbReference type="ChEBI" id="CHEBI:29991"/>
        <dbReference type="ChEBI" id="CHEBI:30616"/>
        <dbReference type="ChEBI" id="CHEBI:43474"/>
        <dbReference type="ChEBI" id="CHEBI:137986"/>
        <dbReference type="ChEBI" id="CHEBI:137990"/>
        <dbReference type="ChEBI" id="CHEBI:456216"/>
        <dbReference type="EC" id="6.3.2.29"/>
    </reaction>
</comment>
<evidence type="ECO:0000256" key="5">
    <source>
        <dbReference type="ARBA" id="ARBA00012968"/>
    </source>
</evidence>
<accession>A0A1V4IVF4</accession>
<evidence type="ECO:0000256" key="8">
    <source>
        <dbReference type="ARBA" id="ARBA00022598"/>
    </source>
</evidence>
<evidence type="ECO:0000256" key="1">
    <source>
        <dbReference type="ARBA" id="ARBA00003184"/>
    </source>
</evidence>
<reference evidence="16 17" key="1">
    <citation type="submission" date="2017-03" db="EMBL/GenBank/DDBJ databases">
        <title>Genome sequence of Clostridium oryzae DSM 28571.</title>
        <authorList>
            <person name="Poehlein A."/>
            <person name="Daniel R."/>
        </authorList>
    </citation>
    <scope>NUCLEOTIDE SEQUENCE [LARGE SCALE GENOMIC DNA]</scope>
    <source>
        <strain evidence="16 17">DSM 28571</strain>
    </source>
</reference>
<dbReference type="SUPFAM" id="SSF56059">
    <property type="entry name" value="Glutathione synthetase ATP-binding domain-like"/>
    <property type="match status" value="1"/>
</dbReference>
<dbReference type="InterPro" id="IPR011761">
    <property type="entry name" value="ATP-grasp"/>
</dbReference>
<dbReference type="EC" id="6.3.2.30" evidence="5"/>
<gene>
    <name evidence="16" type="primary">cphA_1</name>
    <name evidence="16" type="ORF">CLORY_11790</name>
</gene>
<evidence type="ECO:0000256" key="10">
    <source>
        <dbReference type="ARBA" id="ARBA00022840"/>
    </source>
</evidence>
<comment type="subunit">
    <text evidence="4">Homodimer.</text>
</comment>
<comment type="similarity">
    <text evidence="3">In the C-terminal section; belongs to the MurCDEF family.</text>
</comment>
<dbReference type="Gene3D" id="3.90.190.20">
    <property type="entry name" value="Mur ligase, C-terminal domain"/>
    <property type="match status" value="1"/>
</dbReference>
<comment type="pathway">
    <text evidence="2">Cell wall biogenesis; peptidoglycan biosynthesis.</text>
</comment>
<dbReference type="InterPro" id="IPR004101">
    <property type="entry name" value="Mur_ligase_C"/>
</dbReference>
<feature type="domain" description="ATP-grasp" evidence="15">
    <location>
        <begin position="220"/>
        <end position="472"/>
    </location>
</feature>
<evidence type="ECO:0000256" key="11">
    <source>
        <dbReference type="ARBA" id="ARBA00031353"/>
    </source>
</evidence>
<dbReference type="InterPro" id="IPR013815">
    <property type="entry name" value="ATP_grasp_subdomain_1"/>
</dbReference>
<name>A0A1V4IVF4_9CLOT</name>
<evidence type="ECO:0000256" key="7">
    <source>
        <dbReference type="ARBA" id="ARBA00022036"/>
    </source>
</evidence>
<dbReference type="PROSITE" id="PS50975">
    <property type="entry name" value="ATP_GRASP"/>
    <property type="match status" value="1"/>
</dbReference>
<comment type="caution">
    <text evidence="16">The sequence shown here is derived from an EMBL/GenBank/DDBJ whole genome shotgun (WGS) entry which is preliminary data.</text>
</comment>
<evidence type="ECO:0000256" key="9">
    <source>
        <dbReference type="ARBA" id="ARBA00022741"/>
    </source>
</evidence>
<evidence type="ECO:0000256" key="6">
    <source>
        <dbReference type="ARBA" id="ARBA00013005"/>
    </source>
</evidence>
<dbReference type="EMBL" id="MZGV01000009">
    <property type="protein sequence ID" value="OPJ63397.1"/>
    <property type="molecule type" value="Genomic_DNA"/>
</dbReference>
<evidence type="ECO:0000259" key="15">
    <source>
        <dbReference type="PROSITE" id="PS50975"/>
    </source>
</evidence>
<dbReference type="NCBIfam" id="NF010623">
    <property type="entry name" value="PRK14016.1"/>
    <property type="match status" value="1"/>
</dbReference>
<dbReference type="Pfam" id="PF02875">
    <property type="entry name" value="Mur_ligase_C"/>
    <property type="match status" value="1"/>
</dbReference>
<dbReference type="InterPro" id="IPR018109">
    <property type="entry name" value="Folylpolyglutamate_synth_CS"/>
</dbReference>
<dbReference type="InterPro" id="IPR036565">
    <property type="entry name" value="Mur-like_cat_sf"/>
</dbReference>
<evidence type="ECO:0000313" key="17">
    <source>
        <dbReference type="Proteomes" id="UP000190080"/>
    </source>
</evidence>
<keyword evidence="8 16" id="KW-0436">Ligase</keyword>
<protein>
    <recommendedName>
        <fullName evidence="7">Cyanophycin synthetase</fullName>
        <ecNumber evidence="6">6.3.2.29</ecNumber>
        <ecNumber evidence="5">6.3.2.30</ecNumber>
    </recommendedName>
    <alternativeName>
        <fullName evidence="11">Cyanophycin synthase</fullName>
    </alternativeName>
</protein>
<dbReference type="EC" id="6.3.2.29" evidence="6"/>
<dbReference type="InterPro" id="IPR036615">
    <property type="entry name" value="Mur_ligase_C_dom_sf"/>
</dbReference>
<keyword evidence="9 14" id="KW-0547">Nucleotide-binding</keyword>
<sequence length="877" mass="97620">MKILNTQVLRGRNIYAHKPCIRMELDLEGYGDIPSKDISGFNDMIVEILPVLKQHRCGIDEDQGFLKRLQEGTYLAHIFEHMIIAIQNVIGIDVAYGKARTIDEKDRYYIVFQFKYEKTALKCAELALDMINCAIRGSKFIDFDQRIKSIKSLLKAECIGPSTEAICIEAKKREIDVIELGDTGFIQLGTGKYGKLIENTICESTSAVAVDISCDKLATKYMLSRQNIPVAEGYKVNNTMELMDYAYTIGYPVVIKPQFGSKGKGIIINIKNDKELLEAYNKIIKEYKNILIEKYVEGNDYRLCVIDGEVKAAALRIPPFIVGDGNRTIKELIDVLNSDDRRGEDHERPLTKVTIDIGLLEKLKRSNYDLDTVIPRGEKIYLRDNANLSTGAIAKDCTNEVCEENRELCRRIYKIIGLNICGIDICCRDISKPLQGQGVILEVNAAPGIRMHHYPYEGEAQNVAAAIVDMMFKEGERSSMPIISITGTNGKTTTTRMIGHVMKTAGYKVGMTTTGGVYIDGKCVRNGDTTGYESSLSILLNREVDAAVLEIARGGLIRKGLAYNLADVGIITNVTGDHLGLDGVRDMKDLINVKSLIIEAVKKDGYAVLNGDDKATAELVKRVNCKTIIFSKDYDNEFIRKCSGEGNIAIYLKDDDIMIKRDSTSIKILNIKEVPITIGGKLTFNIENTMAAIAALIGVGVSINDIVKGVTSFYLDECDNCGRFNMFNLGDINVILDYGHNREGYNSVIAAIKKFKSKRLVGVIGVPGDRRDEDIIEIGDICSRGFDCLYVKEDEDKRGRKSGEVAELLVKGVKKEGKFDTRNNLRICLNEQKAMLEAINAARPGDTIVVFFEKYEPLLETIKAMKESMDSRVSMTV</sequence>
<evidence type="ECO:0000256" key="2">
    <source>
        <dbReference type="ARBA" id="ARBA00004752"/>
    </source>
</evidence>
<dbReference type="Gene3D" id="3.30.1490.20">
    <property type="entry name" value="ATP-grasp fold, A domain"/>
    <property type="match status" value="1"/>
</dbReference>
<dbReference type="Pfam" id="PF08245">
    <property type="entry name" value="Mur_ligase_M"/>
    <property type="match status" value="1"/>
</dbReference>
<keyword evidence="17" id="KW-1185">Reference proteome</keyword>
<dbReference type="Proteomes" id="UP000190080">
    <property type="component" value="Unassembled WGS sequence"/>
</dbReference>
<dbReference type="AlphaFoldDB" id="A0A1V4IVF4"/>
<dbReference type="PANTHER" id="PTHR23135:SF18">
    <property type="entry name" value="CYANOPHYCIN SYNTHETASE"/>
    <property type="match status" value="1"/>
</dbReference>
<evidence type="ECO:0000256" key="14">
    <source>
        <dbReference type="PROSITE-ProRule" id="PRU00409"/>
    </source>
</evidence>
<evidence type="ECO:0000256" key="4">
    <source>
        <dbReference type="ARBA" id="ARBA00011738"/>
    </source>
</evidence>
<dbReference type="InterPro" id="IPR011810">
    <property type="entry name" value="Cya_phycin_syn"/>
</dbReference>
<dbReference type="GO" id="GO:0071160">
    <property type="term" value="F:cyanophycin synthetase activity (L-aspartate-adding)"/>
    <property type="evidence" value="ECO:0007669"/>
    <property type="project" value="UniProtKB-EC"/>
</dbReference>
<dbReference type="Pfam" id="PF18921">
    <property type="entry name" value="Cyanophycin_syn"/>
    <property type="match status" value="1"/>
</dbReference>
<dbReference type="SUPFAM" id="SSF53244">
    <property type="entry name" value="MurD-like peptide ligases, peptide-binding domain"/>
    <property type="match status" value="1"/>
</dbReference>
<dbReference type="GO" id="GO:0005524">
    <property type="term" value="F:ATP binding"/>
    <property type="evidence" value="ECO:0007669"/>
    <property type="project" value="UniProtKB-UniRule"/>
</dbReference>
<dbReference type="OrthoDB" id="9803907at2"/>
<evidence type="ECO:0000256" key="13">
    <source>
        <dbReference type="ARBA" id="ARBA00048425"/>
    </source>
</evidence>
<comment type="function">
    <text evidence="1">Catalyzes the ATP-dependent polymerization of arginine and aspartate to multi-L-arginyl-poly-L-aspartic acid (cyanophycin; a water-insoluble reserve polymer).</text>
</comment>
<dbReference type="PANTHER" id="PTHR23135">
    <property type="entry name" value="MUR LIGASE FAMILY MEMBER"/>
    <property type="match status" value="1"/>
</dbReference>
<dbReference type="GO" id="GO:0004326">
    <property type="term" value="F:tetrahydrofolylpolyglutamate synthase activity"/>
    <property type="evidence" value="ECO:0007669"/>
    <property type="project" value="InterPro"/>
</dbReference>